<dbReference type="GO" id="GO:0003677">
    <property type="term" value="F:DNA binding"/>
    <property type="evidence" value="ECO:0007669"/>
    <property type="project" value="UniProtKB-KW"/>
</dbReference>
<protein>
    <submittedName>
        <fullName evidence="2">DNA-binding XRE family transcriptional regulator</fullName>
    </submittedName>
</protein>
<dbReference type="InterPro" id="IPR010982">
    <property type="entry name" value="Lambda_DNA-bd_dom_sf"/>
</dbReference>
<organism evidence="2 3">
    <name type="scientific">Paraburkholderia graminis</name>
    <dbReference type="NCBI Taxonomy" id="60548"/>
    <lineage>
        <taxon>Bacteria</taxon>
        <taxon>Pseudomonadati</taxon>
        <taxon>Pseudomonadota</taxon>
        <taxon>Betaproteobacteria</taxon>
        <taxon>Burkholderiales</taxon>
        <taxon>Burkholderiaceae</taxon>
        <taxon>Paraburkholderia</taxon>
    </lineage>
</organism>
<dbReference type="InterPro" id="IPR001387">
    <property type="entry name" value="Cro/C1-type_HTH"/>
</dbReference>
<dbReference type="Proteomes" id="UP001245184">
    <property type="component" value="Unassembled WGS sequence"/>
</dbReference>
<evidence type="ECO:0000313" key="3">
    <source>
        <dbReference type="Proteomes" id="UP001245184"/>
    </source>
</evidence>
<keyword evidence="2" id="KW-0238">DNA-binding</keyword>
<dbReference type="SUPFAM" id="SSF47413">
    <property type="entry name" value="lambda repressor-like DNA-binding domains"/>
    <property type="match status" value="1"/>
</dbReference>
<dbReference type="Gene3D" id="1.10.260.40">
    <property type="entry name" value="lambda repressor-like DNA-binding domains"/>
    <property type="match status" value="1"/>
</dbReference>
<feature type="domain" description="HTH cro/C1-type" evidence="1">
    <location>
        <begin position="22"/>
        <end position="49"/>
    </location>
</feature>
<accession>A0ABD5CPJ6</accession>
<dbReference type="RefSeq" id="WP_307253980.1">
    <property type="nucleotide sequence ID" value="NZ_ATXV01000022.1"/>
</dbReference>
<name>A0ABD5CPJ6_9BURK</name>
<dbReference type="PROSITE" id="PS50943">
    <property type="entry name" value="HTH_CROC1"/>
    <property type="match status" value="1"/>
</dbReference>
<evidence type="ECO:0000313" key="2">
    <source>
        <dbReference type="EMBL" id="MDR6206991.1"/>
    </source>
</evidence>
<evidence type="ECO:0000259" key="1">
    <source>
        <dbReference type="PROSITE" id="PS50943"/>
    </source>
</evidence>
<dbReference type="EMBL" id="JAVIZN010000002">
    <property type="protein sequence ID" value="MDR6206991.1"/>
    <property type="molecule type" value="Genomic_DNA"/>
</dbReference>
<gene>
    <name evidence="2" type="ORF">QF025_005711</name>
</gene>
<proteinExistence type="predicted"/>
<reference evidence="2 3" key="1">
    <citation type="submission" date="2023-08" db="EMBL/GenBank/DDBJ databases">
        <title>Genome sequencing of plant associated microbes to promote plant fitness in Sorghum bicolor and Oryza sativa.</title>
        <authorList>
            <person name="Coleman-Derr D."/>
        </authorList>
    </citation>
    <scope>NUCLEOTIDE SEQUENCE [LARGE SCALE GENOMIC DNA]</scope>
    <source>
        <strain evidence="2 3">SLBN-33</strain>
    </source>
</reference>
<sequence length="75" mass="8481">MNTTEQSQRARLLTPNELALLIKVFREMRQWSQEQLAAISGLNVRTVQRADKVSPPISIRAVRSPVPLNLRTSTP</sequence>
<dbReference type="AlphaFoldDB" id="A0ABD5CPJ6"/>
<comment type="caution">
    <text evidence="2">The sequence shown here is derived from an EMBL/GenBank/DDBJ whole genome shotgun (WGS) entry which is preliminary data.</text>
</comment>